<protein>
    <submittedName>
        <fullName evidence="2">Zn peptidase</fullName>
    </submittedName>
</protein>
<comment type="caution">
    <text evidence="2">The sequence shown here is derived from an EMBL/GenBank/DDBJ whole genome shotgun (WGS) entry which is preliminary data.</text>
</comment>
<dbReference type="RefSeq" id="WP_210887352.1">
    <property type="nucleotide sequence ID" value="NZ_CAKJVE010000004.1"/>
</dbReference>
<evidence type="ECO:0000259" key="1">
    <source>
        <dbReference type="Pfam" id="PF06114"/>
    </source>
</evidence>
<proteinExistence type="predicted"/>
<dbReference type="Proteomes" id="UP000789738">
    <property type="component" value="Unassembled WGS sequence"/>
</dbReference>
<dbReference type="Gene3D" id="1.10.10.2910">
    <property type="match status" value="1"/>
</dbReference>
<dbReference type="Pfam" id="PF06114">
    <property type="entry name" value="Peptidase_M78"/>
    <property type="match status" value="1"/>
</dbReference>
<evidence type="ECO:0000313" key="3">
    <source>
        <dbReference type="Proteomes" id="UP000789738"/>
    </source>
</evidence>
<sequence>MQNTLKIRYKYINRIVNDLYLSIGIKEYPIDISKVLNSFSNISVVSYSQFMHDFNLTIEQIFSYLTSNDGCCDYKPSLDKYIIYYNDITIHNKNRIMWTIIHELAHIHCNHYHLSDDILNDYSDDEIYDFKEREANYFTSVFLAHHAILSQLNIHNSYEIEVFCNLSSEAAQYRYKNFLSWTNHNFLISSDRCVLRNFGDYIHKKNQEYQDYLEFRQAFYR</sequence>
<organism evidence="2 3">
    <name type="scientific">Clostridium neonatale</name>
    <dbReference type="NCBI Taxonomy" id="137838"/>
    <lineage>
        <taxon>Bacteria</taxon>
        <taxon>Bacillati</taxon>
        <taxon>Bacillota</taxon>
        <taxon>Clostridia</taxon>
        <taxon>Eubacteriales</taxon>
        <taxon>Clostridiaceae</taxon>
        <taxon>Clostridium</taxon>
    </lineage>
</organism>
<gene>
    <name evidence="2" type="ORF">CNEO_41900</name>
</gene>
<name>A0AA86JVQ4_9CLOT</name>
<reference evidence="2" key="1">
    <citation type="submission" date="2021-10" db="EMBL/GenBank/DDBJ databases">
        <authorList>
            <person name="Mesa V."/>
        </authorList>
    </citation>
    <scope>NUCLEOTIDE SEQUENCE</scope>
    <source>
        <strain evidence="2">CC3_PB</strain>
    </source>
</reference>
<dbReference type="EMBL" id="CAKJVE010000004">
    <property type="protein sequence ID" value="CAG9705461.1"/>
    <property type="molecule type" value="Genomic_DNA"/>
</dbReference>
<evidence type="ECO:0000313" key="2">
    <source>
        <dbReference type="EMBL" id="CAG9705461.1"/>
    </source>
</evidence>
<feature type="domain" description="IrrE N-terminal-like" evidence="1">
    <location>
        <begin position="77"/>
        <end position="174"/>
    </location>
</feature>
<accession>A0AA86JVQ4</accession>
<dbReference type="InterPro" id="IPR010359">
    <property type="entry name" value="IrrE_HExxH"/>
</dbReference>
<dbReference type="AlphaFoldDB" id="A0AA86JVQ4"/>